<name>A0A841Z8A1_9LIST</name>
<organism evidence="3 4">
    <name type="scientific">Listeria weihenstephanensis</name>
    <dbReference type="NCBI Taxonomy" id="1006155"/>
    <lineage>
        <taxon>Bacteria</taxon>
        <taxon>Bacillati</taxon>
        <taxon>Bacillota</taxon>
        <taxon>Bacilli</taxon>
        <taxon>Bacillales</taxon>
        <taxon>Listeriaceae</taxon>
        <taxon>Listeria</taxon>
    </lineage>
</organism>
<comment type="similarity">
    <text evidence="1">In the N-terminal section; belongs to the LXG family.</text>
</comment>
<dbReference type="AlphaFoldDB" id="A0A841Z8A1"/>
<evidence type="ECO:0000256" key="1">
    <source>
        <dbReference type="ARBA" id="ARBA00034117"/>
    </source>
</evidence>
<dbReference type="InterPro" id="IPR006829">
    <property type="entry name" value="LXG_dom"/>
</dbReference>
<comment type="caution">
    <text evidence="3">The sequence shown here is derived from an EMBL/GenBank/DDBJ whole genome shotgun (WGS) entry which is preliminary data.</text>
</comment>
<accession>A0A841Z8A1</accession>
<protein>
    <recommendedName>
        <fullName evidence="2">LXG domain-containing protein</fullName>
    </recommendedName>
</protein>
<dbReference type="RefSeq" id="WP_185426775.1">
    <property type="nucleotide sequence ID" value="NZ_JAARRL010000022.1"/>
</dbReference>
<dbReference type="PROSITE" id="PS51756">
    <property type="entry name" value="LXG"/>
    <property type="match status" value="1"/>
</dbReference>
<evidence type="ECO:0000313" key="4">
    <source>
        <dbReference type="Proteomes" id="UP000564536"/>
    </source>
</evidence>
<reference evidence="3 4" key="1">
    <citation type="submission" date="2020-03" db="EMBL/GenBank/DDBJ databases">
        <title>Soil Listeria distribution.</title>
        <authorList>
            <person name="Liao J."/>
            <person name="Wiedmann M."/>
        </authorList>
    </citation>
    <scope>NUCLEOTIDE SEQUENCE [LARGE SCALE GENOMIC DNA]</scope>
    <source>
        <strain evidence="3 4">FSL L7-1523</strain>
    </source>
</reference>
<evidence type="ECO:0000313" key="3">
    <source>
        <dbReference type="EMBL" id="MBC1501418.1"/>
    </source>
</evidence>
<evidence type="ECO:0000259" key="2">
    <source>
        <dbReference type="PROSITE" id="PS51756"/>
    </source>
</evidence>
<dbReference type="Pfam" id="PF04740">
    <property type="entry name" value="LXG"/>
    <property type="match status" value="1"/>
</dbReference>
<dbReference type="Proteomes" id="UP000564536">
    <property type="component" value="Unassembled WGS sequence"/>
</dbReference>
<gene>
    <name evidence="3" type="ORF">HB943_12465</name>
</gene>
<sequence length="486" mass="54327">MGLKVNMTEMHGQINSMNAILSDKITNGLSLMQAIEAFCNDTVLEGRSYRTAKDYFREIHLPIAKGIVRANEEIIEANNEFLNRFHGQVDGSPSAQIDTDKLEELTARSLEINQTFTDAMSGMGSPNQDISGLGSELINIQKMKQMIQSLYDFEHGNLDLYHNAKLLLDNVKQGLSYLHSGSWDATTNSFKSTKLSDKNWADLLNKDWKIEKETSKIDIYVNQFGMTEEQAKALIDFEDKFNVYAKEQGWSQERINQEFAKILASGQYGTTGGMGKVLWGISANVYDKEELMSVLISMGYSSDGANFFIEDIIKELYSSENLKNDYVHLMGSLAVIQNQSKSSLITKFGSMNISPETMFATYFKDASTHAGDIASGGVSLEDTRSDIDALVIGGYLADNPSRDITTVINEYYLNVESGKVNRAEELLKYYGEGDTELGYERLKNSILFGITAPSDLFLGVTNSNFDMSDDVQEFMDYFNDELNGTN</sequence>
<dbReference type="EMBL" id="JAARRL010000022">
    <property type="protein sequence ID" value="MBC1501418.1"/>
    <property type="molecule type" value="Genomic_DNA"/>
</dbReference>
<proteinExistence type="inferred from homology"/>
<feature type="domain" description="LXG" evidence="2">
    <location>
        <begin position="1"/>
        <end position="221"/>
    </location>
</feature>